<dbReference type="STRING" id="670154.SAMN04488002_1595"/>
<sequence>MSRVAVPALEDRASLGIAMMLVAWLFFSMIDTSVKWLVLAGLPALQLAFMRYVGHFVISTWLVARGGMDVERFKTDRLGLVLLRAYLLTSSTALNFVALIYLPLTVTASIMFTSPILVCLLGWPLLGERAGPWRIFGILLGFVGVLVVMRPFGAEFHWAMLLSFHNALAMALYSILTRKLSGVVSTEIMQFYMGLFGTVVLLPTAIYTWSNPTTVLDWVLLALLGFFGWAGHELLTRAHRFATANTLMPYAYFFLLFLSISSYVIWGHIPDAATLIGAAIIIGSGLLIWVRTRKRAVLRTPPGV</sequence>
<dbReference type="Proteomes" id="UP000199658">
    <property type="component" value="Unassembled WGS sequence"/>
</dbReference>
<feature type="transmembrane region" description="Helical" evidence="1">
    <location>
        <begin position="247"/>
        <end position="266"/>
    </location>
</feature>
<feature type="domain" description="EamA" evidence="2">
    <location>
        <begin position="158"/>
        <end position="288"/>
    </location>
</feature>
<dbReference type="SUPFAM" id="SSF103481">
    <property type="entry name" value="Multidrug resistance efflux transporter EmrE"/>
    <property type="match status" value="2"/>
</dbReference>
<evidence type="ECO:0000313" key="4">
    <source>
        <dbReference type="Proteomes" id="UP000199658"/>
    </source>
</evidence>
<protein>
    <submittedName>
        <fullName evidence="3">Permease of the drug/metabolite transporter (DMT) superfamily</fullName>
    </submittedName>
</protein>
<feature type="transmembrane region" description="Helical" evidence="1">
    <location>
        <begin position="12"/>
        <end position="30"/>
    </location>
</feature>
<keyword evidence="1" id="KW-1133">Transmembrane helix</keyword>
<organism evidence="3 4">
    <name type="scientific">Litoreibacter janthinus</name>
    <dbReference type="NCBI Taxonomy" id="670154"/>
    <lineage>
        <taxon>Bacteria</taxon>
        <taxon>Pseudomonadati</taxon>
        <taxon>Pseudomonadota</taxon>
        <taxon>Alphaproteobacteria</taxon>
        <taxon>Rhodobacterales</taxon>
        <taxon>Roseobacteraceae</taxon>
        <taxon>Litoreibacter</taxon>
    </lineage>
</organism>
<feature type="transmembrane region" description="Helical" evidence="1">
    <location>
        <begin position="36"/>
        <end position="64"/>
    </location>
</feature>
<evidence type="ECO:0000313" key="3">
    <source>
        <dbReference type="EMBL" id="SFR42488.1"/>
    </source>
</evidence>
<reference evidence="4" key="1">
    <citation type="submission" date="2016-10" db="EMBL/GenBank/DDBJ databases">
        <authorList>
            <person name="Varghese N."/>
            <person name="Submissions S."/>
        </authorList>
    </citation>
    <scope>NUCLEOTIDE SEQUENCE [LARGE SCALE GENOMIC DNA]</scope>
    <source>
        <strain evidence="4">DSM 26921</strain>
    </source>
</reference>
<dbReference type="AlphaFoldDB" id="A0A1I6GJY5"/>
<feature type="transmembrane region" description="Helical" evidence="1">
    <location>
        <begin position="158"/>
        <end position="176"/>
    </location>
</feature>
<gene>
    <name evidence="3" type="ORF">SAMN04488002_1595</name>
</gene>
<dbReference type="Gene3D" id="1.10.3730.20">
    <property type="match status" value="1"/>
</dbReference>
<dbReference type="InterPro" id="IPR037185">
    <property type="entry name" value="EmrE-like"/>
</dbReference>
<keyword evidence="1" id="KW-0812">Transmembrane</keyword>
<feature type="transmembrane region" description="Helical" evidence="1">
    <location>
        <begin position="85"/>
        <end position="102"/>
    </location>
</feature>
<dbReference type="PANTHER" id="PTHR22911">
    <property type="entry name" value="ACYL-MALONYL CONDENSING ENZYME-RELATED"/>
    <property type="match status" value="1"/>
</dbReference>
<keyword evidence="1" id="KW-0472">Membrane</keyword>
<dbReference type="GO" id="GO:0016020">
    <property type="term" value="C:membrane"/>
    <property type="evidence" value="ECO:0007669"/>
    <property type="project" value="InterPro"/>
</dbReference>
<feature type="transmembrane region" description="Helical" evidence="1">
    <location>
        <begin position="272"/>
        <end position="290"/>
    </location>
</feature>
<feature type="domain" description="EamA" evidence="2">
    <location>
        <begin position="15"/>
        <end position="149"/>
    </location>
</feature>
<accession>A0A1I6GJY5</accession>
<keyword evidence="4" id="KW-1185">Reference proteome</keyword>
<feature type="transmembrane region" description="Helical" evidence="1">
    <location>
        <begin position="215"/>
        <end position="235"/>
    </location>
</feature>
<feature type="transmembrane region" description="Helical" evidence="1">
    <location>
        <begin position="108"/>
        <end position="126"/>
    </location>
</feature>
<feature type="transmembrane region" description="Helical" evidence="1">
    <location>
        <begin position="188"/>
        <end position="209"/>
    </location>
</feature>
<feature type="transmembrane region" description="Helical" evidence="1">
    <location>
        <begin position="133"/>
        <end position="152"/>
    </location>
</feature>
<dbReference type="RefSeq" id="WP_090214811.1">
    <property type="nucleotide sequence ID" value="NZ_FOYO01000001.1"/>
</dbReference>
<dbReference type="Pfam" id="PF00892">
    <property type="entry name" value="EamA"/>
    <property type="match status" value="2"/>
</dbReference>
<evidence type="ECO:0000259" key="2">
    <source>
        <dbReference type="Pfam" id="PF00892"/>
    </source>
</evidence>
<proteinExistence type="predicted"/>
<dbReference type="PANTHER" id="PTHR22911:SF103">
    <property type="entry name" value="BLR2811 PROTEIN"/>
    <property type="match status" value="1"/>
</dbReference>
<evidence type="ECO:0000256" key="1">
    <source>
        <dbReference type="SAM" id="Phobius"/>
    </source>
</evidence>
<dbReference type="OrthoDB" id="9815809at2"/>
<dbReference type="InterPro" id="IPR000620">
    <property type="entry name" value="EamA_dom"/>
</dbReference>
<dbReference type="EMBL" id="FOYO01000001">
    <property type="protein sequence ID" value="SFR42488.1"/>
    <property type="molecule type" value="Genomic_DNA"/>
</dbReference>
<name>A0A1I6GJY5_9RHOB</name>